<evidence type="ECO:0000313" key="8">
    <source>
        <dbReference type="Proteomes" id="UP001282288"/>
    </source>
</evidence>
<dbReference type="AlphaFoldDB" id="A0AAP6BJD5"/>
<evidence type="ECO:0000313" key="6">
    <source>
        <dbReference type="EMBL" id="MDX3025218.1"/>
    </source>
</evidence>
<dbReference type="GO" id="GO:0009166">
    <property type="term" value="P:nucleotide catabolic process"/>
    <property type="evidence" value="ECO:0007669"/>
    <property type="project" value="InterPro"/>
</dbReference>
<protein>
    <submittedName>
        <fullName evidence="5">Bifunctional metallophosphatase/5'-nucleotidase</fullName>
    </submittedName>
</protein>
<proteinExistence type="inferred from homology"/>
<evidence type="ECO:0000259" key="4">
    <source>
        <dbReference type="Pfam" id="PF02872"/>
    </source>
</evidence>
<dbReference type="InterPro" id="IPR041831">
    <property type="entry name" value="YhcR_MPP"/>
</dbReference>
<dbReference type="PROSITE" id="PS51318">
    <property type="entry name" value="TAT"/>
    <property type="match status" value="1"/>
</dbReference>
<dbReference type="Proteomes" id="UP001272987">
    <property type="component" value="Unassembled WGS sequence"/>
</dbReference>
<dbReference type="GO" id="GO:0008768">
    <property type="term" value="F:UDP-sugar diphosphatase activity"/>
    <property type="evidence" value="ECO:0007669"/>
    <property type="project" value="TreeGrafter"/>
</dbReference>
<dbReference type="GO" id="GO:0008253">
    <property type="term" value="F:5'-nucleotidase activity"/>
    <property type="evidence" value="ECO:0007669"/>
    <property type="project" value="TreeGrafter"/>
</dbReference>
<dbReference type="SUPFAM" id="SSF55816">
    <property type="entry name" value="5'-nucleotidase (syn. UDP-sugar hydrolase), C-terminal domain"/>
    <property type="match status" value="1"/>
</dbReference>
<name>A0AAP6BJD5_9ACTN</name>
<feature type="signal peptide" evidence="2">
    <location>
        <begin position="1"/>
        <end position="31"/>
    </location>
</feature>
<dbReference type="Pfam" id="PF00149">
    <property type="entry name" value="Metallophos"/>
    <property type="match status" value="1"/>
</dbReference>
<evidence type="ECO:0000256" key="1">
    <source>
        <dbReference type="ARBA" id="ARBA00022729"/>
    </source>
</evidence>
<evidence type="ECO:0000313" key="5">
    <source>
        <dbReference type="EMBL" id="MDX2965820.1"/>
    </source>
</evidence>
<comment type="similarity">
    <text evidence="2">Belongs to the 5'-nucleotidase family.</text>
</comment>
<dbReference type="EMBL" id="JARAWP010000044">
    <property type="protein sequence ID" value="MDX3025218.1"/>
    <property type="molecule type" value="Genomic_DNA"/>
</dbReference>
<keyword evidence="7" id="KW-1185">Reference proteome</keyword>
<dbReference type="Pfam" id="PF02872">
    <property type="entry name" value="5_nucleotid_C"/>
    <property type="match status" value="1"/>
</dbReference>
<feature type="domain" description="Calcineurin-like phosphoesterase" evidence="3">
    <location>
        <begin position="60"/>
        <end position="315"/>
    </location>
</feature>
<dbReference type="CDD" id="cd07412">
    <property type="entry name" value="MPP_YhcR_N"/>
    <property type="match status" value="1"/>
</dbReference>
<dbReference type="Gene3D" id="3.60.21.10">
    <property type="match status" value="1"/>
</dbReference>
<dbReference type="EMBL" id="JARAWC010000046">
    <property type="protein sequence ID" value="MDX2965820.1"/>
    <property type="molecule type" value="Genomic_DNA"/>
</dbReference>
<keyword evidence="2" id="KW-0547">Nucleotide-binding</keyword>
<dbReference type="PRINTS" id="PR01607">
    <property type="entry name" value="APYRASEFAMLY"/>
</dbReference>
<feature type="domain" description="5'-Nucleotidase C-terminal" evidence="4">
    <location>
        <begin position="405"/>
        <end position="559"/>
    </location>
</feature>
<comment type="caution">
    <text evidence="5">The sequence shown here is derived from an EMBL/GenBank/DDBJ whole genome shotgun (WGS) entry which is preliminary data.</text>
</comment>
<dbReference type="GO" id="GO:0030288">
    <property type="term" value="C:outer membrane-bounded periplasmic space"/>
    <property type="evidence" value="ECO:0007669"/>
    <property type="project" value="TreeGrafter"/>
</dbReference>
<dbReference type="InterPro" id="IPR029052">
    <property type="entry name" value="Metallo-depent_PP-like"/>
</dbReference>
<keyword evidence="2" id="KW-0378">Hydrolase</keyword>
<dbReference type="Proteomes" id="UP001282288">
    <property type="component" value="Unassembled WGS sequence"/>
</dbReference>
<dbReference type="Gene3D" id="3.90.780.10">
    <property type="entry name" value="5'-Nucleotidase, C-terminal domain"/>
    <property type="match status" value="1"/>
</dbReference>
<evidence type="ECO:0000259" key="3">
    <source>
        <dbReference type="Pfam" id="PF00149"/>
    </source>
</evidence>
<dbReference type="InterPro" id="IPR006311">
    <property type="entry name" value="TAT_signal"/>
</dbReference>
<dbReference type="InterPro" id="IPR006179">
    <property type="entry name" value="5_nucleotidase/apyrase"/>
</dbReference>
<dbReference type="GO" id="GO:0000166">
    <property type="term" value="F:nucleotide binding"/>
    <property type="evidence" value="ECO:0007669"/>
    <property type="project" value="UniProtKB-KW"/>
</dbReference>
<keyword evidence="1 2" id="KW-0732">Signal</keyword>
<organism evidence="5 8">
    <name type="scientific">Streptomyces acidiscabies</name>
    <dbReference type="NCBI Taxonomy" id="42234"/>
    <lineage>
        <taxon>Bacteria</taxon>
        <taxon>Bacillati</taxon>
        <taxon>Actinomycetota</taxon>
        <taxon>Actinomycetes</taxon>
        <taxon>Kitasatosporales</taxon>
        <taxon>Streptomycetaceae</taxon>
        <taxon>Streptomyces</taxon>
    </lineage>
</organism>
<feature type="chain" id="PRO_5042669355" evidence="2">
    <location>
        <begin position="32"/>
        <end position="600"/>
    </location>
</feature>
<dbReference type="InterPro" id="IPR008334">
    <property type="entry name" value="5'-Nucleotdase_C"/>
</dbReference>
<dbReference type="InterPro" id="IPR004843">
    <property type="entry name" value="Calcineurin-like_PHP"/>
</dbReference>
<dbReference type="RefSeq" id="WP_010355744.1">
    <property type="nucleotide sequence ID" value="NZ_BCML01000050.1"/>
</dbReference>
<evidence type="ECO:0000313" key="7">
    <source>
        <dbReference type="Proteomes" id="UP001272987"/>
    </source>
</evidence>
<reference evidence="5 7" key="1">
    <citation type="journal article" date="2023" name="Microb. Genom.">
        <title>Mesoterricola silvestris gen. nov., sp. nov., Mesoterricola sediminis sp. nov., Geothrix oryzae sp. nov., Geothrix edaphica sp. nov., Geothrix rubra sp. nov., and Geothrix limicola sp. nov., six novel members of Acidobacteriota isolated from soils.</title>
        <authorList>
            <person name="Weisberg A.J."/>
            <person name="Pearce E."/>
            <person name="Kramer C.G."/>
            <person name="Chang J.H."/>
            <person name="Clarke C.R."/>
        </authorList>
    </citation>
    <scope>NUCLEOTIDE SEQUENCE</scope>
    <source>
        <strain evidence="6 7">NB05-1H</strain>
        <strain evidence="5">NRRL_B-16521</strain>
    </source>
</reference>
<accession>A0AAP6BJD5</accession>
<dbReference type="PANTHER" id="PTHR11575:SF24">
    <property type="entry name" value="5'-NUCLEOTIDASE"/>
    <property type="match status" value="1"/>
</dbReference>
<sequence>MPASSQPHPGRRRTYRLLAAAAALATAGAMAAALPADAHDAKHGGKPQFKRYQDVQLLSFNDLHGNLEPPSGSSGRVTELQADGTTKTIDAGGVEYLATHLRNARKGNAYSVTAAGGDMVGASPLISGLFHDEPTIEALNKLDLDVTSVGNHEFDEGAKELARLQNGGCHPKDGCYTDTKFTGADFPYLAANVLDEKTNKPILKPYWVWRKNGVKVGFIGVTLEDTPGVVSAEGVKGLKFKDEVETINKYARELQRQGVQSIVALIHEGGQPASQSYNYNCDSPGAGDGISGPIVDIAKNVTPAVDALVTGHTHAAYVCTINDPAGKPRMVTSAASFGRLYTDTTLTYDRWTGDIARTAVKSANHVVTRDVPKAPDMTQLIDKWNILAAPIGNRPIGYIAADIPNTGTESPAGDLIADAQLAYGKGLDPETDLALMNPGGVRAGFTYAAKGAEGDGVVTYAEGFTVQPFANTVNLQNFTGAQVIQILKEQVSGTNAASPKVLQPSANLRYTLDLTKSGADRVVTDTIRLNGAAIDPAATYRIATNNFLAGGGDGFPTLGQGTNDLVGTDDLSALAQYLTANSSAGTPLAPPTADRITFVR</sequence>
<dbReference type="SUPFAM" id="SSF56300">
    <property type="entry name" value="Metallo-dependent phosphatases"/>
    <property type="match status" value="1"/>
</dbReference>
<evidence type="ECO:0000256" key="2">
    <source>
        <dbReference type="RuleBase" id="RU362119"/>
    </source>
</evidence>
<dbReference type="InterPro" id="IPR036907">
    <property type="entry name" value="5'-Nucleotdase_C_sf"/>
</dbReference>
<dbReference type="FunFam" id="3.60.21.10:FF:000070">
    <property type="entry name" value="5`-nucleotidase family protein"/>
    <property type="match status" value="1"/>
</dbReference>
<dbReference type="PANTHER" id="PTHR11575">
    <property type="entry name" value="5'-NUCLEOTIDASE-RELATED"/>
    <property type="match status" value="1"/>
</dbReference>
<gene>
    <name evidence="5" type="ORF">PV399_39835</name>
    <name evidence="6" type="ORF">PV666_46240</name>
</gene>
<dbReference type="GeneID" id="69805192"/>